<protein>
    <submittedName>
        <fullName evidence="2">Uncharacterized protein</fullName>
    </submittedName>
</protein>
<organism evidence="2 3">
    <name type="scientific">Cymbomonas tetramitiformis</name>
    <dbReference type="NCBI Taxonomy" id="36881"/>
    <lineage>
        <taxon>Eukaryota</taxon>
        <taxon>Viridiplantae</taxon>
        <taxon>Chlorophyta</taxon>
        <taxon>Pyramimonadophyceae</taxon>
        <taxon>Pyramimonadales</taxon>
        <taxon>Pyramimonadaceae</taxon>
        <taxon>Cymbomonas</taxon>
    </lineage>
</organism>
<keyword evidence="3" id="KW-1185">Reference proteome</keyword>
<sequence length="131" mass="14169">MDKNMQVKLVGAKPGEGSGRKSSTKVKELRSHERKELRRMRGADWFKARRAVKDAVPHGKHLFKAKGAEGSYGRMGSADWFKARRKSEGEGAAAAWEALIGSKQCEGERAAAAWEVPIGSKQCEGEGAAAA</sequence>
<evidence type="ECO:0000313" key="3">
    <source>
        <dbReference type="Proteomes" id="UP001190700"/>
    </source>
</evidence>
<evidence type="ECO:0000313" key="2">
    <source>
        <dbReference type="EMBL" id="KAK3268814.1"/>
    </source>
</evidence>
<name>A0AAE0FZE3_9CHLO</name>
<accession>A0AAE0FZE3</accession>
<comment type="caution">
    <text evidence="2">The sequence shown here is derived from an EMBL/GenBank/DDBJ whole genome shotgun (WGS) entry which is preliminary data.</text>
</comment>
<feature type="region of interest" description="Disordered" evidence="1">
    <location>
        <begin position="1"/>
        <end position="34"/>
    </location>
</feature>
<dbReference type="Proteomes" id="UP001190700">
    <property type="component" value="Unassembled WGS sequence"/>
</dbReference>
<dbReference type="EMBL" id="LGRX02011566">
    <property type="protein sequence ID" value="KAK3268814.1"/>
    <property type="molecule type" value="Genomic_DNA"/>
</dbReference>
<evidence type="ECO:0000256" key="1">
    <source>
        <dbReference type="SAM" id="MobiDB-lite"/>
    </source>
</evidence>
<proteinExistence type="predicted"/>
<gene>
    <name evidence="2" type="ORF">CYMTET_22701</name>
</gene>
<dbReference type="AlphaFoldDB" id="A0AAE0FZE3"/>
<feature type="compositionally biased region" description="Basic and acidic residues" evidence="1">
    <location>
        <begin position="25"/>
        <end position="34"/>
    </location>
</feature>
<reference evidence="2 3" key="1">
    <citation type="journal article" date="2015" name="Genome Biol. Evol.">
        <title>Comparative Genomics of a Bacterivorous Green Alga Reveals Evolutionary Causalities and Consequences of Phago-Mixotrophic Mode of Nutrition.</title>
        <authorList>
            <person name="Burns J.A."/>
            <person name="Paasch A."/>
            <person name="Narechania A."/>
            <person name="Kim E."/>
        </authorList>
    </citation>
    <scope>NUCLEOTIDE SEQUENCE [LARGE SCALE GENOMIC DNA]</scope>
    <source>
        <strain evidence="2 3">PLY_AMNH</strain>
    </source>
</reference>